<protein>
    <submittedName>
        <fullName evidence="2">Class I SAM-dependent methyltransferase</fullName>
        <ecNumber evidence="2">2.1.1.-</ecNumber>
    </submittedName>
</protein>
<dbReference type="Pfam" id="PF08241">
    <property type="entry name" value="Methyltransf_11"/>
    <property type="match status" value="1"/>
</dbReference>
<dbReference type="GO" id="GO:0008168">
    <property type="term" value="F:methyltransferase activity"/>
    <property type="evidence" value="ECO:0007669"/>
    <property type="project" value="UniProtKB-KW"/>
</dbReference>
<dbReference type="CDD" id="cd02440">
    <property type="entry name" value="AdoMet_MTases"/>
    <property type="match status" value="1"/>
</dbReference>
<dbReference type="EMBL" id="JBHSMC010000020">
    <property type="protein sequence ID" value="MFC5466075.1"/>
    <property type="molecule type" value="Genomic_DNA"/>
</dbReference>
<keyword evidence="2" id="KW-0808">Transferase</keyword>
<dbReference type="GO" id="GO:0032259">
    <property type="term" value="P:methylation"/>
    <property type="evidence" value="ECO:0007669"/>
    <property type="project" value="UniProtKB-KW"/>
</dbReference>
<feature type="domain" description="Methyltransferase type 11" evidence="1">
    <location>
        <begin position="42"/>
        <end position="135"/>
    </location>
</feature>
<organism evidence="2 3">
    <name type="scientific">Lederbergia graminis</name>
    <dbReference type="NCBI Taxonomy" id="735518"/>
    <lineage>
        <taxon>Bacteria</taxon>
        <taxon>Bacillati</taxon>
        <taxon>Bacillota</taxon>
        <taxon>Bacilli</taxon>
        <taxon>Bacillales</taxon>
        <taxon>Bacillaceae</taxon>
        <taxon>Lederbergia</taxon>
    </lineage>
</organism>
<dbReference type="PANTHER" id="PTHR45036:SF1">
    <property type="entry name" value="METHYLTRANSFERASE LIKE 7A"/>
    <property type="match status" value="1"/>
</dbReference>
<dbReference type="InterPro" id="IPR052356">
    <property type="entry name" value="Thiol_S-MT"/>
</dbReference>
<dbReference type="Gene3D" id="3.40.50.150">
    <property type="entry name" value="Vaccinia Virus protein VP39"/>
    <property type="match status" value="1"/>
</dbReference>
<dbReference type="RefSeq" id="WP_382353512.1">
    <property type="nucleotide sequence ID" value="NZ_JBHSMC010000020.1"/>
</dbReference>
<dbReference type="SUPFAM" id="SSF53335">
    <property type="entry name" value="S-adenosyl-L-methionine-dependent methyltransferases"/>
    <property type="match status" value="1"/>
</dbReference>
<gene>
    <name evidence="2" type="ORF">ACFPM4_15180</name>
</gene>
<dbReference type="EC" id="2.1.1.-" evidence="2"/>
<keyword evidence="3" id="KW-1185">Reference proteome</keyword>
<proteinExistence type="predicted"/>
<evidence type="ECO:0000313" key="2">
    <source>
        <dbReference type="EMBL" id="MFC5466075.1"/>
    </source>
</evidence>
<sequence>MERTTIIQKFDKQAKKYKRRRNKDGAYKFRERIFQGIEGKVLEVGVGSGLNFPFYNEGVSLTGVDFSGEMLDVAHDAAKEYPFKAAFIQADVEAVTFDAHSFDTIVTSGTLCAYQNPVQVLNKFQKWCKPNGKILMMEHGISTNKPLSWLQKTVDPLAFKLVGCHQDRNISEIVKESNLQIVKEERFMAGSLYLIWATP</sequence>
<dbReference type="InterPro" id="IPR013216">
    <property type="entry name" value="Methyltransf_11"/>
</dbReference>
<dbReference type="InterPro" id="IPR029063">
    <property type="entry name" value="SAM-dependent_MTases_sf"/>
</dbReference>
<evidence type="ECO:0000313" key="3">
    <source>
        <dbReference type="Proteomes" id="UP001596147"/>
    </source>
</evidence>
<dbReference type="PANTHER" id="PTHR45036">
    <property type="entry name" value="METHYLTRANSFERASE LIKE 7B"/>
    <property type="match status" value="1"/>
</dbReference>
<evidence type="ECO:0000259" key="1">
    <source>
        <dbReference type="Pfam" id="PF08241"/>
    </source>
</evidence>
<comment type="caution">
    <text evidence="2">The sequence shown here is derived from an EMBL/GenBank/DDBJ whole genome shotgun (WGS) entry which is preliminary data.</text>
</comment>
<accession>A0ABW0LLD5</accession>
<name>A0ABW0LLD5_9BACI</name>
<keyword evidence="2" id="KW-0489">Methyltransferase</keyword>
<reference evidence="3" key="1">
    <citation type="journal article" date="2019" name="Int. J. Syst. Evol. Microbiol.">
        <title>The Global Catalogue of Microorganisms (GCM) 10K type strain sequencing project: providing services to taxonomists for standard genome sequencing and annotation.</title>
        <authorList>
            <consortium name="The Broad Institute Genomics Platform"/>
            <consortium name="The Broad Institute Genome Sequencing Center for Infectious Disease"/>
            <person name="Wu L."/>
            <person name="Ma J."/>
        </authorList>
    </citation>
    <scope>NUCLEOTIDE SEQUENCE [LARGE SCALE GENOMIC DNA]</scope>
    <source>
        <strain evidence="3">CGMCC 1.12237</strain>
    </source>
</reference>
<dbReference type="Proteomes" id="UP001596147">
    <property type="component" value="Unassembled WGS sequence"/>
</dbReference>